<evidence type="ECO:0000256" key="1">
    <source>
        <dbReference type="SAM" id="MobiDB-lite"/>
    </source>
</evidence>
<evidence type="ECO:0000313" key="2">
    <source>
        <dbReference type="EMBL" id="MPM66160.1"/>
    </source>
</evidence>
<organism evidence="2">
    <name type="scientific">bioreactor metagenome</name>
    <dbReference type="NCBI Taxonomy" id="1076179"/>
    <lineage>
        <taxon>unclassified sequences</taxon>
        <taxon>metagenomes</taxon>
        <taxon>ecological metagenomes</taxon>
    </lineage>
</organism>
<protein>
    <submittedName>
        <fullName evidence="2">Uncharacterized protein</fullName>
    </submittedName>
</protein>
<feature type="compositionally biased region" description="Basic and acidic residues" evidence="1">
    <location>
        <begin position="17"/>
        <end position="31"/>
    </location>
</feature>
<proteinExistence type="predicted"/>
<feature type="region of interest" description="Disordered" evidence="1">
    <location>
        <begin position="1"/>
        <end position="114"/>
    </location>
</feature>
<dbReference type="AlphaFoldDB" id="A0A645BL14"/>
<dbReference type="EMBL" id="VSSQ01020922">
    <property type="protein sequence ID" value="MPM66160.1"/>
    <property type="molecule type" value="Genomic_DNA"/>
</dbReference>
<name>A0A645BL14_9ZZZZ</name>
<sequence length="114" mass="12983">MDEIAERQGGQLQHQELTARHDEHQGQRVDDPADGSRGCSDSCNHPLLHHQNEFEDDLQQDRGEQRKQEGFGDHPREQFGEHAQHHQVDEHVHQINRSEPHLPSLSGRGGARPA</sequence>
<reference evidence="2" key="1">
    <citation type="submission" date="2019-08" db="EMBL/GenBank/DDBJ databases">
        <authorList>
            <person name="Kucharzyk K."/>
            <person name="Murdoch R.W."/>
            <person name="Higgins S."/>
            <person name="Loffler F."/>
        </authorList>
    </citation>
    <scope>NUCLEOTIDE SEQUENCE</scope>
</reference>
<comment type="caution">
    <text evidence="2">The sequence shown here is derived from an EMBL/GenBank/DDBJ whole genome shotgun (WGS) entry which is preliminary data.</text>
</comment>
<feature type="compositionally biased region" description="Basic and acidic residues" evidence="1">
    <location>
        <begin position="59"/>
        <end position="100"/>
    </location>
</feature>
<accession>A0A645BL14</accession>
<gene>
    <name evidence="2" type="ORF">SDC9_113067</name>
</gene>